<proteinExistence type="predicted"/>
<evidence type="ECO:0000256" key="1">
    <source>
        <dbReference type="PROSITE-ProRule" id="PRU00122"/>
    </source>
</evidence>
<dbReference type="SUPFAM" id="SSF49899">
    <property type="entry name" value="Concanavalin A-like lectins/glucanases"/>
    <property type="match status" value="2"/>
</dbReference>
<dbReference type="InterPro" id="IPR001791">
    <property type="entry name" value="Laminin_G"/>
</dbReference>
<dbReference type="PROSITE" id="PS50025">
    <property type="entry name" value="LAM_G_DOMAIN"/>
    <property type="match status" value="2"/>
</dbReference>
<accession>A0A915EE11</accession>
<dbReference type="PANTHER" id="PTHR15036:SF85">
    <property type="entry name" value="SP2353, ISOFORM A"/>
    <property type="match status" value="1"/>
</dbReference>
<sequence>MGSHRLIGGSPTTPLTINLHMVQLDQNLLNNSISLQAQFATKRAMADLLHKLQDTIPDMQLHLVGVLQTGEYQHHLLVSMLDSLHNLLPPAETLLILNNYIQKHTLVNIVGLKASVMKQNICDDTPTNVCSPINKNTDNNCSIERPDESTSYYSFDHDSYMQLSNLGQEQLQTISLQFITQQSTGVLLYSSLPNHGFFAVDIINGQLRLAVSNLNSEIQEVLLNMSLNRSAKWHQLSLTVHHSPQQPAYIMAVLDVCNAQDDCEHCSTNDCKAILSPISWLPLFWDTLLVGGLDEQAFNQPNQVSDYGFVGCVRQVLFNNNHLLAAFHHHFDHVQQVDPSRVIGICALLENIGEACTTTDQPACSGHCIKESNKFNRCICVQDGAYEAANCSSDFDTISLDKSSLRYRLSNHYRRQLLFVPRAGNLVHKSEDLYLHAHIPPKKRHDFLSLTAQDSVEQDSVQWLELDFRTISQDVVLLAIHFEGARKSIIQIINGSVHLTVSNTAPILQISLDKRVDDAQWHRLSLEIADDGKMARLEVDGMAKEEHISTAFPQLITPN</sequence>
<reference evidence="4" key="1">
    <citation type="submission" date="2022-11" db="UniProtKB">
        <authorList>
            <consortium name="WormBaseParasite"/>
        </authorList>
    </citation>
    <scope>IDENTIFICATION</scope>
</reference>
<dbReference type="AlphaFoldDB" id="A0A915EE11"/>
<feature type="domain" description="Laminin G" evidence="2">
    <location>
        <begin position="150"/>
        <end position="346"/>
    </location>
</feature>
<dbReference type="InterPro" id="IPR050372">
    <property type="entry name" value="Neurexin-related_CASP"/>
</dbReference>
<evidence type="ECO:0000313" key="3">
    <source>
        <dbReference type="Proteomes" id="UP000887574"/>
    </source>
</evidence>
<dbReference type="GO" id="GO:0016020">
    <property type="term" value="C:membrane"/>
    <property type="evidence" value="ECO:0007669"/>
    <property type="project" value="UniProtKB-SubCell"/>
</dbReference>
<protein>
    <submittedName>
        <fullName evidence="4">Laminin G domain-containing protein</fullName>
    </submittedName>
</protein>
<dbReference type="PANTHER" id="PTHR15036">
    <property type="entry name" value="PIKACHURIN-LIKE PROTEIN"/>
    <property type="match status" value="1"/>
</dbReference>
<keyword evidence="3" id="KW-1185">Reference proteome</keyword>
<name>A0A915EE11_9BILA</name>
<dbReference type="Gene3D" id="2.60.120.200">
    <property type="match status" value="2"/>
</dbReference>
<dbReference type="InterPro" id="IPR013320">
    <property type="entry name" value="ConA-like_dom_sf"/>
</dbReference>
<comment type="caution">
    <text evidence="1">Lacks conserved residue(s) required for the propagation of feature annotation.</text>
</comment>
<dbReference type="WBParaSite" id="jg5678">
    <property type="protein sequence ID" value="jg5678"/>
    <property type="gene ID" value="jg5678"/>
</dbReference>
<dbReference type="Proteomes" id="UP000887574">
    <property type="component" value="Unplaced"/>
</dbReference>
<dbReference type="Pfam" id="PF02210">
    <property type="entry name" value="Laminin_G_2"/>
    <property type="match status" value="2"/>
</dbReference>
<feature type="domain" description="Laminin G" evidence="2">
    <location>
        <begin position="437"/>
        <end position="559"/>
    </location>
</feature>
<evidence type="ECO:0000259" key="2">
    <source>
        <dbReference type="PROSITE" id="PS50025"/>
    </source>
</evidence>
<dbReference type="SMART" id="SM00282">
    <property type="entry name" value="LamG"/>
    <property type="match status" value="2"/>
</dbReference>
<evidence type="ECO:0000313" key="4">
    <source>
        <dbReference type="WBParaSite" id="jg5678"/>
    </source>
</evidence>
<dbReference type="CDD" id="cd00110">
    <property type="entry name" value="LamG"/>
    <property type="match status" value="2"/>
</dbReference>
<organism evidence="3 4">
    <name type="scientific">Ditylenchus dipsaci</name>
    <dbReference type="NCBI Taxonomy" id="166011"/>
    <lineage>
        <taxon>Eukaryota</taxon>
        <taxon>Metazoa</taxon>
        <taxon>Ecdysozoa</taxon>
        <taxon>Nematoda</taxon>
        <taxon>Chromadorea</taxon>
        <taxon>Rhabditida</taxon>
        <taxon>Tylenchina</taxon>
        <taxon>Tylenchomorpha</taxon>
        <taxon>Sphaerularioidea</taxon>
        <taxon>Anguinidae</taxon>
        <taxon>Anguininae</taxon>
        <taxon>Ditylenchus</taxon>
    </lineage>
</organism>